<accession>A0ABR3FFW4</accession>
<feature type="region of interest" description="Disordered" evidence="1">
    <location>
        <begin position="168"/>
        <end position="370"/>
    </location>
</feature>
<feature type="non-terminal residue" evidence="2">
    <location>
        <position position="492"/>
    </location>
</feature>
<sequence length="492" mass="51396">MSEIQSDSLQAVKSLRSRFEQLSVDPAPPKQIHNLSLEPPSSPRPRAQSSGNSPVLMVQPSPPALRNASSSSDLKGAKRPPPPPPPLNRSRAPSPSPSLASSKLNPSPPFTPPSANISPLLRPVPIPPGALHATPTTLYSPFGSAEELNNHAEGLPVSNSVSALRNKFITPASPSKTNGVHASNGHHAKPAVPPRKPSKNYSSESLLPGIPSAEDTPFIQHAHTKSSSTYSNSSSSSSVNLLDDSSSDETDLTVDEADLSSTTTSNITLPPALPARKPRMSDDALATPSTKSIPVSQRISPVPPPRPPRHRSTPDSLPEISTALLSPSPPPPLPARRGTYETSSVPPRHPSASSSVASLHHPPPSHHNRIYSTASISSITDTSILASPIATTPIASASTSALNGNTGERKAFGKLPPPPTRTIGLGDKLPPARRPPTPSSDEDEDSEDEDSPVHGYPGVAPGTDNRIHVPANSGHLVVTNGHAVVGHGHHLK</sequence>
<feature type="compositionally biased region" description="Acidic residues" evidence="1">
    <location>
        <begin position="440"/>
        <end position="450"/>
    </location>
</feature>
<feature type="compositionally biased region" description="Acidic residues" evidence="1">
    <location>
        <begin position="245"/>
        <end position="258"/>
    </location>
</feature>
<evidence type="ECO:0000256" key="1">
    <source>
        <dbReference type="SAM" id="MobiDB-lite"/>
    </source>
</evidence>
<feature type="region of interest" description="Disordered" evidence="1">
    <location>
        <begin position="20"/>
        <end position="143"/>
    </location>
</feature>
<gene>
    <name evidence="2" type="ORF">V5O48_007705</name>
</gene>
<dbReference type="Proteomes" id="UP001465976">
    <property type="component" value="Unassembled WGS sequence"/>
</dbReference>
<feature type="compositionally biased region" description="Polar residues" evidence="1">
    <location>
        <begin position="340"/>
        <end position="357"/>
    </location>
</feature>
<organism evidence="2 3">
    <name type="scientific">Marasmius crinis-equi</name>
    <dbReference type="NCBI Taxonomy" id="585013"/>
    <lineage>
        <taxon>Eukaryota</taxon>
        <taxon>Fungi</taxon>
        <taxon>Dikarya</taxon>
        <taxon>Basidiomycota</taxon>
        <taxon>Agaricomycotina</taxon>
        <taxon>Agaricomycetes</taxon>
        <taxon>Agaricomycetidae</taxon>
        <taxon>Agaricales</taxon>
        <taxon>Marasmiineae</taxon>
        <taxon>Marasmiaceae</taxon>
        <taxon>Marasmius</taxon>
    </lineage>
</organism>
<dbReference type="EMBL" id="JBAHYK010000416">
    <property type="protein sequence ID" value="KAL0574234.1"/>
    <property type="molecule type" value="Genomic_DNA"/>
</dbReference>
<feature type="compositionally biased region" description="Polar residues" evidence="1">
    <location>
        <begin position="259"/>
        <end position="268"/>
    </location>
</feature>
<comment type="caution">
    <text evidence="2">The sequence shown here is derived from an EMBL/GenBank/DDBJ whole genome shotgun (WGS) entry which is preliminary data.</text>
</comment>
<proteinExistence type="predicted"/>
<keyword evidence="3" id="KW-1185">Reference proteome</keyword>
<feature type="compositionally biased region" description="Low complexity" evidence="1">
    <location>
        <begin position="226"/>
        <end position="244"/>
    </location>
</feature>
<reference evidence="2 3" key="1">
    <citation type="submission" date="2024-02" db="EMBL/GenBank/DDBJ databases">
        <title>A draft genome for the cacao thread blight pathogen Marasmius crinis-equi.</title>
        <authorList>
            <person name="Cohen S.P."/>
            <person name="Baruah I.K."/>
            <person name="Amoako-Attah I."/>
            <person name="Bukari Y."/>
            <person name="Meinhardt L.W."/>
            <person name="Bailey B.A."/>
        </authorList>
    </citation>
    <scope>NUCLEOTIDE SEQUENCE [LARGE SCALE GENOMIC DNA]</scope>
    <source>
        <strain evidence="2 3">GH-76</strain>
    </source>
</reference>
<feature type="region of interest" description="Disordered" evidence="1">
    <location>
        <begin position="398"/>
        <end position="468"/>
    </location>
</feature>
<name>A0ABR3FFW4_9AGAR</name>
<protein>
    <submittedName>
        <fullName evidence="2">Uncharacterized protein</fullName>
    </submittedName>
</protein>
<feature type="compositionally biased region" description="Low complexity" evidence="1">
    <location>
        <begin position="88"/>
        <end position="105"/>
    </location>
</feature>
<evidence type="ECO:0000313" key="3">
    <source>
        <dbReference type="Proteomes" id="UP001465976"/>
    </source>
</evidence>
<feature type="compositionally biased region" description="Polar residues" evidence="1">
    <location>
        <begin position="172"/>
        <end position="181"/>
    </location>
</feature>
<evidence type="ECO:0000313" key="2">
    <source>
        <dbReference type="EMBL" id="KAL0574234.1"/>
    </source>
</evidence>